<protein>
    <recommendedName>
        <fullName evidence="22">ATP-dependent DNA helicase Q5</fullName>
        <ecNumber evidence="20">5.6.2.4</ecNumber>
    </recommendedName>
    <alternativeName>
        <fullName evidence="23">DNA 3'-5' helicase RecQ5</fullName>
    </alternativeName>
    <alternativeName>
        <fullName evidence="24">DNA helicase, RecQ-like type 5</fullName>
    </alternativeName>
    <alternativeName>
        <fullName evidence="25">RecQ protein-like 5</fullName>
    </alternativeName>
</protein>
<evidence type="ECO:0000256" key="1">
    <source>
        <dbReference type="ARBA" id="ARBA00001947"/>
    </source>
</evidence>
<feature type="domain" description="Helicase C-terminal" evidence="28">
    <location>
        <begin position="248"/>
        <end position="398"/>
    </location>
</feature>
<evidence type="ECO:0000256" key="4">
    <source>
        <dbReference type="ARBA" id="ARBA00022553"/>
    </source>
</evidence>
<dbReference type="PROSITE" id="PS00690">
    <property type="entry name" value="DEAH_ATP_HELICASE"/>
    <property type="match status" value="1"/>
</dbReference>
<evidence type="ECO:0000256" key="2">
    <source>
        <dbReference type="ARBA" id="ARBA00004642"/>
    </source>
</evidence>
<comment type="subcellular location">
    <subcellularLocation>
        <location evidence="2">Nucleus</location>
        <location evidence="2">Nucleoplasm</location>
    </subcellularLocation>
</comment>
<evidence type="ECO:0000256" key="19">
    <source>
        <dbReference type="ARBA" id="ARBA00034617"/>
    </source>
</evidence>
<evidence type="ECO:0000259" key="28">
    <source>
        <dbReference type="PROSITE" id="PS51194"/>
    </source>
</evidence>
<dbReference type="SMART" id="SM00490">
    <property type="entry name" value="HELICc"/>
    <property type="match status" value="1"/>
</dbReference>
<evidence type="ECO:0000256" key="5">
    <source>
        <dbReference type="ARBA" id="ARBA00022618"/>
    </source>
</evidence>
<keyword evidence="5" id="KW-0132">Cell division</keyword>
<dbReference type="InterPro" id="IPR014001">
    <property type="entry name" value="Helicase_ATP-bd"/>
</dbReference>
<evidence type="ECO:0000256" key="21">
    <source>
        <dbReference type="ARBA" id="ARBA00049360"/>
    </source>
</evidence>
<keyword evidence="9" id="KW-0227">DNA damage</keyword>
<evidence type="ECO:0000256" key="25">
    <source>
        <dbReference type="ARBA" id="ARBA00084014"/>
    </source>
</evidence>
<dbReference type="GO" id="GO:0006260">
    <property type="term" value="P:DNA replication"/>
    <property type="evidence" value="ECO:0007669"/>
    <property type="project" value="UniProtKB-KW"/>
</dbReference>
<feature type="domain" description="Helicase ATP-binding" evidence="27">
    <location>
        <begin position="35"/>
        <end position="209"/>
    </location>
</feature>
<dbReference type="Pfam" id="PF16124">
    <property type="entry name" value="RecQ_Zn_bind"/>
    <property type="match status" value="1"/>
</dbReference>
<feature type="region of interest" description="Disordered" evidence="26">
    <location>
        <begin position="858"/>
        <end position="990"/>
    </location>
</feature>
<keyword evidence="13" id="KW-0067">ATP-binding</keyword>
<evidence type="ECO:0000256" key="14">
    <source>
        <dbReference type="ARBA" id="ARBA00023125"/>
    </source>
</evidence>
<dbReference type="GO" id="GO:0046872">
    <property type="term" value="F:metal ion binding"/>
    <property type="evidence" value="ECO:0007669"/>
    <property type="project" value="UniProtKB-KW"/>
</dbReference>
<evidence type="ECO:0000313" key="30">
    <source>
        <dbReference type="Proteomes" id="UP001519460"/>
    </source>
</evidence>
<dbReference type="GO" id="GO:0045934">
    <property type="term" value="P:negative regulation of nucleobase-containing compound metabolic process"/>
    <property type="evidence" value="ECO:0007669"/>
    <property type="project" value="UniProtKB-ARBA"/>
</dbReference>
<evidence type="ECO:0000256" key="12">
    <source>
        <dbReference type="ARBA" id="ARBA00022833"/>
    </source>
</evidence>
<dbReference type="Proteomes" id="UP001519460">
    <property type="component" value="Unassembled WGS sequence"/>
</dbReference>
<dbReference type="GO" id="GO:0005524">
    <property type="term" value="F:ATP binding"/>
    <property type="evidence" value="ECO:0007669"/>
    <property type="project" value="UniProtKB-KW"/>
</dbReference>
<keyword evidence="11" id="KW-0347">Helicase</keyword>
<dbReference type="InterPro" id="IPR004589">
    <property type="entry name" value="DNA_helicase_ATP-dep_RecQ"/>
</dbReference>
<dbReference type="Gene3D" id="6.10.250.3140">
    <property type="match status" value="1"/>
</dbReference>
<keyword evidence="16" id="KW-0413">Isomerase</keyword>
<dbReference type="Gene3D" id="3.40.50.300">
    <property type="entry name" value="P-loop containing nucleotide triphosphate hydrolases"/>
    <property type="match status" value="2"/>
</dbReference>
<evidence type="ECO:0000256" key="6">
    <source>
        <dbReference type="ARBA" id="ARBA00022705"/>
    </source>
</evidence>
<evidence type="ECO:0000256" key="26">
    <source>
        <dbReference type="SAM" id="MobiDB-lite"/>
    </source>
</evidence>
<sequence length="1036" mass="115007">MDARTANLMEKTRASLHSVFGHTDFKSPLQRDAVETIVQGKEDVFVSMPTGAGKSLCYQLPAVVHHGITLVVSPLIALMHDQLEHLKDVGIKAETINSKMSAEERKKVVADLNSSSPKIRLLYITPEQAATDFFQILVESLFQRRLLAYFVVDEAHCVSQWGHDFRPDYLKLGWLRKKMPGIPCIALTATATSQVVKDIYKQLHLKEPVRSFKSSSFRPNLYYEVCLKDLVGDPYDDLARFAVRSLSGVPETDDDCWANHGCGIVYCRTRDGCHEIASRLTSKGIPCRAYHAALKPVERTEVQEAWMEGRLPVIAATISFGMGVDKANVRFVAHWTLPKSMAGYYQESGRAGRDGLPSYCRLYYSRQEKSTVSYLLNMEAKRPKKNAEMAKLQKKAAEESFNALVMFCESLKCRHWSIADFFGDEKPQCERACDVCRDPKKAEINLRNLQAGNYGSMVKKVKGGGAAGDDGDDMYGGGRRGAKREWDEYLDGDEDEEGEYNYQQRVEQKEKKDREQLISKQFKLRKGKKGNTPEKVEEEFEPPSPWCPLRDADSQRVPKLTVKTREHCFEMLEKTLYENFVAAFQHDSDRIRGAEYEPRCCALDVEHKVFLSSKQATMYKVSVMKMLSDTRKLTQDKTPHECFSKTPPLPSLPDDTATDGSEGEKLSVQVNGWSNCPSGFYKESSRQDAVGVTSQSSGMDVDIESEAVSTFSVQGSGLAGVDSQPDAVSTFSDHGVPSTAVPSTSCATVETSSLAQDSTGVCVNDKISITDLFGEDSDDDEVAAQDKVSSNEEDSGFFSSEHGQAVAAGVVVNCSLAQTLASSMPQSAPSATTSAAASCSVQPDKPKIVYFWEREDYRPEETEDKAESSSTFADLPNGDLSAKDGHRDTVSSRHKSSHSSSSRSSKEGEKSKHRSHKKVTRDPRRLCQHPGWEDLRKEDSPQKKHKPSPDKDSKLHKHKKTDKGENKGAKGSNKEDKGAEAATEHDKRGVADLVVKYLTPHYKAGRFANKELFKSVARAISHHVMETTKGLPTSGN</sequence>
<reference evidence="29 30" key="1">
    <citation type="journal article" date="2023" name="Sci. Data">
        <title>Genome assembly of the Korean intertidal mud-creeper Batillaria attramentaria.</title>
        <authorList>
            <person name="Patra A.K."/>
            <person name="Ho P.T."/>
            <person name="Jun S."/>
            <person name="Lee S.J."/>
            <person name="Kim Y."/>
            <person name="Won Y.J."/>
        </authorList>
    </citation>
    <scope>NUCLEOTIDE SEQUENCE [LARGE SCALE GENOMIC DNA]</scope>
    <source>
        <strain evidence="29">Wonlab-2016</strain>
    </source>
</reference>
<dbReference type="Pfam" id="PF00270">
    <property type="entry name" value="DEAD"/>
    <property type="match status" value="1"/>
</dbReference>
<evidence type="ECO:0000256" key="8">
    <source>
        <dbReference type="ARBA" id="ARBA00022741"/>
    </source>
</evidence>
<dbReference type="InterPro" id="IPR038190">
    <property type="entry name" value="SRI_sf"/>
</dbReference>
<evidence type="ECO:0000256" key="18">
    <source>
        <dbReference type="ARBA" id="ARBA00023306"/>
    </source>
</evidence>
<dbReference type="GO" id="GO:0016787">
    <property type="term" value="F:hydrolase activity"/>
    <property type="evidence" value="ECO:0007669"/>
    <property type="project" value="UniProtKB-KW"/>
</dbReference>
<dbReference type="EMBL" id="JACVVK020000018">
    <property type="protein sequence ID" value="KAK7503874.1"/>
    <property type="molecule type" value="Genomic_DNA"/>
</dbReference>
<keyword evidence="30" id="KW-1185">Reference proteome</keyword>
<keyword evidence="7" id="KW-0479">Metal-binding</keyword>
<dbReference type="SMART" id="SM00487">
    <property type="entry name" value="DEXDc"/>
    <property type="match status" value="1"/>
</dbReference>
<evidence type="ECO:0000256" key="9">
    <source>
        <dbReference type="ARBA" id="ARBA00022763"/>
    </source>
</evidence>
<feature type="compositionally biased region" description="Basic and acidic residues" evidence="26">
    <location>
        <begin position="881"/>
        <end position="891"/>
    </location>
</feature>
<evidence type="ECO:0000259" key="27">
    <source>
        <dbReference type="PROSITE" id="PS51192"/>
    </source>
</evidence>
<dbReference type="AlphaFoldDB" id="A0ABD0LXW5"/>
<feature type="region of interest" description="Disordered" evidence="26">
    <location>
        <begin position="637"/>
        <end position="662"/>
    </location>
</feature>
<evidence type="ECO:0000256" key="20">
    <source>
        <dbReference type="ARBA" id="ARBA00034808"/>
    </source>
</evidence>
<accession>A0ABD0LXW5</accession>
<dbReference type="FunFam" id="3.40.50.300:FF:000444">
    <property type="entry name" value="ATP-dependent DNA helicase"/>
    <property type="match status" value="1"/>
</dbReference>
<comment type="catalytic activity">
    <reaction evidence="19">
        <text>Couples ATP hydrolysis with the unwinding of duplex DNA by translocating in the 3'-5' direction.</text>
        <dbReference type="EC" id="5.6.2.4"/>
    </reaction>
</comment>
<keyword evidence="6" id="KW-0235">DNA replication</keyword>
<evidence type="ECO:0000256" key="16">
    <source>
        <dbReference type="ARBA" id="ARBA00023235"/>
    </source>
</evidence>
<dbReference type="NCBIfam" id="TIGR00614">
    <property type="entry name" value="recQ_fam"/>
    <property type="match status" value="1"/>
</dbReference>
<dbReference type="Pfam" id="PF00271">
    <property type="entry name" value="Helicase_C"/>
    <property type="match status" value="1"/>
</dbReference>
<evidence type="ECO:0000256" key="23">
    <source>
        <dbReference type="ARBA" id="ARBA00076757"/>
    </source>
</evidence>
<dbReference type="FunFam" id="3.40.50.300:FF:000614">
    <property type="entry name" value="ATP-dependent DNA helicase"/>
    <property type="match status" value="1"/>
</dbReference>
<evidence type="ECO:0000256" key="7">
    <source>
        <dbReference type="ARBA" id="ARBA00022723"/>
    </source>
</evidence>
<feature type="compositionally biased region" description="Basic and acidic residues" evidence="26">
    <location>
        <begin position="962"/>
        <end position="990"/>
    </location>
</feature>
<dbReference type="SUPFAM" id="SSF52540">
    <property type="entry name" value="P-loop containing nucleoside triphosphate hydrolases"/>
    <property type="match status" value="1"/>
</dbReference>
<evidence type="ECO:0000256" key="24">
    <source>
        <dbReference type="ARBA" id="ARBA00078243"/>
    </source>
</evidence>
<dbReference type="EC" id="5.6.2.4" evidence="20"/>
<comment type="cofactor">
    <cofactor evidence="1">
        <name>Zn(2+)</name>
        <dbReference type="ChEBI" id="CHEBI:29105"/>
    </cofactor>
</comment>
<dbReference type="PROSITE" id="PS51192">
    <property type="entry name" value="HELICASE_ATP_BIND_1"/>
    <property type="match status" value="1"/>
</dbReference>
<dbReference type="Gene3D" id="6.10.250.2460">
    <property type="match status" value="1"/>
</dbReference>
<dbReference type="PANTHER" id="PTHR13710">
    <property type="entry name" value="DNA HELICASE RECQ FAMILY MEMBER"/>
    <property type="match status" value="1"/>
</dbReference>
<feature type="compositionally biased region" description="Basic and acidic residues" evidence="26">
    <location>
        <begin position="920"/>
        <end position="953"/>
    </location>
</feature>
<keyword evidence="17" id="KW-0539">Nucleus</keyword>
<dbReference type="GO" id="GO:0005654">
    <property type="term" value="C:nucleoplasm"/>
    <property type="evidence" value="ECO:0007669"/>
    <property type="project" value="UniProtKB-SubCell"/>
</dbReference>
<dbReference type="GO" id="GO:0006281">
    <property type="term" value="P:DNA repair"/>
    <property type="evidence" value="ECO:0007669"/>
    <property type="project" value="UniProtKB-KW"/>
</dbReference>
<dbReference type="InterPro" id="IPR027417">
    <property type="entry name" value="P-loop_NTPase"/>
</dbReference>
<dbReference type="Pfam" id="PF08236">
    <property type="entry name" value="SRI"/>
    <property type="match status" value="1"/>
</dbReference>
<dbReference type="GO" id="GO:0051301">
    <property type="term" value="P:cell division"/>
    <property type="evidence" value="ECO:0007669"/>
    <property type="project" value="UniProtKB-KW"/>
</dbReference>
<gene>
    <name evidence="29" type="ORF">BaRGS_00004997</name>
</gene>
<evidence type="ECO:0000313" key="29">
    <source>
        <dbReference type="EMBL" id="KAK7503874.1"/>
    </source>
</evidence>
<keyword evidence="14" id="KW-0238">DNA-binding</keyword>
<keyword evidence="4" id="KW-0597">Phosphoprotein</keyword>
<feature type="region of interest" description="Disordered" evidence="26">
    <location>
        <begin position="524"/>
        <end position="549"/>
    </location>
</feature>
<dbReference type="InterPro" id="IPR002464">
    <property type="entry name" value="DNA/RNA_helicase_DEAH_CS"/>
</dbReference>
<dbReference type="PANTHER" id="PTHR13710:SF152">
    <property type="entry name" value="ATP-DEPENDENT DNA HELICASE Q5"/>
    <property type="match status" value="1"/>
</dbReference>
<keyword evidence="15" id="KW-0234">DNA repair</keyword>
<comment type="catalytic activity">
    <reaction evidence="21">
        <text>ATP + H2O = ADP + phosphate + H(+)</text>
        <dbReference type="Rhea" id="RHEA:13065"/>
        <dbReference type="ChEBI" id="CHEBI:15377"/>
        <dbReference type="ChEBI" id="CHEBI:15378"/>
        <dbReference type="ChEBI" id="CHEBI:30616"/>
        <dbReference type="ChEBI" id="CHEBI:43474"/>
        <dbReference type="ChEBI" id="CHEBI:456216"/>
    </reaction>
</comment>
<dbReference type="InterPro" id="IPR013257">
    <property type="entry name" value="SRI"/>
</dbReference>
<keyword evidence="18" id="KW-0131">Cell cycle</keyword>
<dbReference type="GO" id="GO:0003677">
    <property type="term" value="F:DNA binding"/>
    <property type="evidence" value="ECO:0007669"/>
    <property type="project" value="UniProtKB-KW"/>
</dbReference>
<feature type="non-terminal residue" evidence="29">
    <location>
        <position position="1036"/>
    </location>
</feature>
<evidence type="ECO:0000256" key="15">
    <source>
        <dbReference type="ARBA" id="ARBA00023204"/>
    </source>
</evidence>
<evidence type="ECO:0000256" key="17">
    <source>
        <dbReference type="ARBA" id="ARBA00023242"/>
    </source>
</evidence>
<evidence type="ECO:0000256" key="10">
    <source>
        <dbReference type="ARBA" id="ARBA00022801"/>
    </source>
</evidence>
<keyword evidence="8" id="KW-0547">Nucleotide-binding</keyword>
<organism evidence="29 30">
    <name type="scientific">Batillaria attramentaria</name>
    <dbReference type="NCBI Taxonomy" id="370345"/>
    <lineage>
        <taxon>Eukaryota</taxon>
        <taxon>Metazoa</taxon>
        <taxon>Spiralia</taxon>
        <taxon>Lophotrochozoa</taxon>
        <taxon>Mollusca</taxon>
        <taxon>Gastropoda</taxon>
        <taxon>Caenogastropoda</taxon>
        <taxon>Sorbeoconcha</taxon>
        <taxon>Cerithioidea</taxon>
        <taxon>Batillariidae</taxon>
        <taxon>Batillaria</taxon>
    </lineage>
</organism>
<dbReference type="Gene3D" id="1.10.1740.100">
    <property type="entry name" value="Set2, Rpb1 interacting domain"/>
    <property type="match status" value="1"/>
</dbReference>
<dbReference type="GO" id="GO:0043138">
    <property type="term" value="F:3'-5' DNA helicase activity"/>
    <property type="evidence" value="ECO:0007669"/>
    <property type="project" value="UniProtKB-EC"/>
</dbReference>
<dbReference type="InterPro" id="IPR001650">
    <property type="entry name" value="Helicase_C-like"/>
</dbReference>
<keyword evidence="12" id="KW-0862">Zinc</keyword>
<keyword evidence="10" id="KW-0378">Hydrolase</keyword>
<dbReference type="InterPro" id="IPR011545">
    <property type="entry name" value="DEAD/DEAH_box_helicase_dom"/>
</dbReference>
<evidence type="ECO:0000256" key="13">
    <source>
        <dbReference type="ARBA" id="ARBA00022840"/>
    </source>
</evidence>
<dbReference type="PROSITE" id="PS51194">
    <property type="entry name" value="HELICASE_CTER"/>
    <property type="match status" value="1"/>
</dbReference>
<evidence type="ECO:0000256" key="3">
    <source>
        <dbReference type="ARBA" id="ARBA00005446"/>
    </source>
</evidence>
<dbReference type="InterPro" id="IPR032284">
    <property type="entry name" value="RecQ_Zn-bd"/>
</dbReference>
<comment type="caution">
    <text evidence="29">The sequence shown here is derived from an EMBL/GenBank/DDBJ whole genome shotgun (WGS) entry which is preliminary data.</text>
</comment>
<evidence type="ECO:0000256" key="22">
    <source>
        <dbReference type="ARBA" id="ARBA00074289"/>
    </source>
</evidence>
<evidence type="ECO:0000256" key="11">
    <source>
        <dbReference type="ARBA" id="ARBA00022806"/>
    </source>
</evidence>
<name>A0ABD0LXW5_9CAEN</name>
<proteinExistence type="inferred from homology"/>
<dbReference type="CDD" id="cd18794">
    <property type="entry name" value="SF2_C_RecQ"/>
    <property type="match status" value="1"/>
</dbReference>
<dbReference type="GO" id="GO:0010605">
    <property type="term" value="P:negative regulation of macromolecule metabolic process"/>
    <property type="evidence" value="ECO:0007669"/>
    <property type="project" value="UniProtKB-ARBA"/>
</dbReference>
<comment type="similarity">
    <text evidence="3">Belongs to the helicase family. RecQ subfamily.</text>
</comment>